<dbReference type="GO" id="GO:0031460">
    <property type="term" value="P:glycine betaine transport"/>
    <property type="evidence" value="ECO:0007669"/>
    <property type="project" value="TreeGrafter"/>
</dbReference>
<keyword evidence="3 6" id="KW-0812">Transmembrane</keyword>
<reference evidence="8" key="1">
    <citation type="journal article" date="2014" name="Int. J. Syst. Evol. Microbiol.">
        <title>Complete genome sequence of Corynebacterium casei LMG S-19264T (=DSM 44701T), isolated from a smear-ripened cheese.</title>
        <authorList>
            <consortium name="US DOE Joint Genome Institute (JGI-PGF)"/>
            <person name="Walter F."/>
            <person name="Albersmeier A."/>
            <person name="Kalinowski J."/>
            <person name="Ruckert C."/>
        </authorList>
    </citation>
    <scope>NUCLEOTIDE SEQUENCE</scope>
    <source>
        <strain evidence="8">CGMCC 1.15725</strain>
    </source>
</reference>
<dbReference type="Gene3D" id="1.10.3720.10">
    <property type="entry name" value="MetI-like"/>
    <property type="match status" value="1"/>
</dbReference>
<dbReference type="EMBL" id="BMJQ01000019">
    <property type="protein sequence ID" value="GGF42496.1"/>
    <property type="molecule type" value="Genomic_DNA"/>
</dbReference>
<evidence type="ECO:0000313" key="8">
    <source>
        <dbReference type="EMBL" id="GGF42496.1"/>
    </source>
</evidence>
<keyword evidence="5 6" id="KW-0472">Membrane</keyword>
<dbReference type="CDD" id="cd06261">
    <property type="entry name" value="TM_PBP2"/>
    <property type="match status" value="1"/>
</dbReference>
<evidence type="ECO:0000256" key="2">
    <source>
        <dbReference type="ARBA" id="ARBA00022448"/>
    </source>
</evidence>
<feature type="transmembrane region" description="Helical" evidence="6">
    <location>
        <begin position="20"/>
        <end position="39"/>
    </location>
</feature>
<dbReference type="FunFam" id="1.10.3720.10:FF:000001">
    <property type="entry name" value="Glycine betaine ABC transporter, permease"/>
    <property type="match status" value="1"/>
</dbReference>
<dbReference type="InterPro" id="IPR051204">
    <property type="entry name" value="ABC_transp_perm/SBD"/>
</dbReference>
<dbReference type="PROSITE" id="PS50928">
    <property type="entry name" value="ABC_TM1"/>
    <property type="match status" value="1"/>
</dbReference>
<feature type="domain" description="ABC transmembrane type-1" evidence="7">
    <location>
        <begin position="15"/>
        <end position="194"/>
    </location>
</feature>
<evidence type="ECO:0000256" key="3">
    <source>
        <dbReference type="ARBA" id="ARBA00022692"/>
    </source>
</evidence>
<dbReference type="GO" id="GO:0055085">
    <property type="term" value="P:transmembrane transport"/>
    <property type="evidence" value="ECO:0007669"/>
    <property type="project" value="InterPro"/>
</dbReference>
<evidence type="ECO:0000256" key="5">
    <source>
        <dbReference type="ARBA" id="ARBA00023136"/>
    </source>
</evidence>
<dbReference type="RefSeq" id="WP_189051503.1">
    <property type="nucleotide sequence ID" value="NZ_BMJQ01000019.1"/>
</dbReference>
<dbReference type="AlphaFoldDB" id="A0A8J2Z135"/>
<dbReference type="SUPFAM" id="SSF161098">
    <property type="entry name" value="MetI-like"/>
    <property type="match status" value="1"/>
</dbReference>
<gene>
    <name evidence="8" type="ORF">GCM10011611_56170</name>
</gene>
<proteinExistence type="inferred from homology"/>
<keyword evidence="2 6" id="KW-0813">Transport</keyword>
<evidence type="ECO:0000256" key="1">
    <source>
        <dbReference type="ARBA" id="ARBA00004651"/>
    </source>
</evidence>
<feature type="transmembrane region" description="Helical" evidence="6">
    <location>
        <begin position="176"/>
        <end position="194"/>
    </location>
</feature>
<reference evidence="8" key="2">
    <citation type="submission" date="2020-09" db="EMBL/GenBank/DDBJ databases">
        <authorList>
            <person name="Sun Q."/>
            <person name="Zhou Y."/>
        </authorList>
    </citation>
    <scope>NUCLEOTIDE SEQUENCE</scope>
    <source>
        <strain evidence="8">CGMCC 1.15725</strain>
    </source>
</reference>
<keyword evidence="9" id="KW-1185">Reference proteome</keyword>
<dbReference type="PANTHER" id="PTHR30177:SF4">
    <property type="entry name" value="OSMOPROTECTANT IMPORT PERMEASE PROTEIN OSMW"/>
    <property type="match status" value="1"/>
</dbReference>
<dbReference type="PANTHER" id="PTHR30177">
    <property type="entry name" value="GLYCINE BETAINE/L-PROLINE TRANSPORT SYSTEM PERMEASE PROTEIN PROW"/>
    <property type="match status" value="1"/>
</dbReference>
<organism evidence="8 9">
    <name type="scientific">Aliidongia dinghuensis</name>
    <dbReference type="NCBI Taxonomy" id="1867774"/>
    <lineage>
        <taxon>Bacteria</taxon>
        <taxon>Pseudomonadati</taxon>
        <taxon>Pseudomonadota</taxon>
        <taxon>Alphaproteobacteria</taxon>
        <taxon>Rhodospirillales</taxon>
        <taxon>Dongiaceae</taxon>
        <taxon>Aliidongia</taxon>
    </lineage>
</organism>
<feature type="transmembrane region" description="Helical" evidence="6">
    <location>
        <begin position="76"/>
        <end position="93"/>
    </location>
</feature>
<feature type="transmembrane region" description="Helical" evidence="6">
    <location>
        <begin position="46"/>
        <end position="70"/>
    </location>
</feature>
<evidence type="ECO:0000256" key="6">
    <source>
        <dbReference type="RuleBase" id="RU363032"/>
    </source>
</evidence>
<evidence type="ECO:0000256" key="4">
    <source>
        <dbReference type="ARBA" id="ARBA00022989"/>
    </source>
</evidence>
<comment type="caution">
    <text evidence="8">The sequence shown here is derived from an EMBL/GenBank/DDBJ whole genome shotgun (WGS) entry which is preliminary data.</text>
</comment>
<name>A0A8J2Z135_9PROT</name>
<keyword evidence="4 6" id="KW-1133">Transmembrane helix</keyword>
<dbReference type="GO" id="GO:0005886">
    <property type="term" value="C:plasma membrane"/>
    <property type="evidence" value="ECO:0007669"/>
    <property type="project" value="UniProtKB-SubCell"/>
</dbReference>
<dbReference type="InterPro" id="IPR000515">
    <property type="entry name" value="MetI-like"/>
</dbReference>
<protein>
    <recommendedName>
        <fullName evidence="7">ABC transmembrane type-1 domain-containing protein</fullName>
    </recommendedName>
</protein>
<evidence type="ECO:0000313" key="9">
    <source>
        <dbReference type="Proteomes" id="UP000646365"/>
    </source>
</evidence>
<comment type="similarity">
    <text evidence="6">Belongs to the binding-protein-dependent transport system permease family.</text>
</comment>
<comment type="subcellular location">
    <subcellularLocation>
        <location evidence="1 6">Cell membrane</location>
        <topology evidence="1 6">Multi-pass membrane protein</topology>
    </subcellularLocation>
</comment>
<accession>A0A8J2Z135</accession>
<dbReference type="InterPro" id="IPR035906">
    <property type="entry name" value="MetI-like_sf"/>
</dbReference>
<evidence type="ECO:0000259" key="7">
    <source>
        <dbReference type="PROSITE" id="PS50928"/>
    </source>
</evidence>
<feature type="transmembrane region" description="Helical" evidence="6">
    <location>
        <begin position="129"/>
        <end position="156"/>
    </location>
</feature>
<dbReference type="Proteomes" id="UP000646365">
    <property type="component" value="Unassembled WGS sequence"/>
</dbReference>
<sequence>MRWLPRHWPEVLTALGQHLLLVVVSVAIAFAIALVLGIWGARRPAVYRLVMIATGAIFVVPSLALFALLIPFLGLGAKPAIVGLVSYCLLTLVRNVATGLRAVPADVLDAAEGLGFGPWQRLVKIELPLALPFIVSGIRIATITVIGIATVAAYINAGGLGRIIFDGIDQRFPEKIIIGGLLTSALAIGADFLLSRLERRLRADRAG</sequence>
<dbReference type="Pfam" id="PF00528">
    <property type="entry name" value="BPD_transp_1"/>
    <property type="match status" value="1"/>
</dbReference>